<dbReference type="Proteomes" id="UP000813463">
    <property type="component" value="Chromosome 5"/>
</dbReference>
<evidence type="ECO:0000256" key="1">
    <source>
        <dbReference type="ARBA" id="ARBA00009995"/>
    </source>
</evidence>
<protein>
    <recommendedName>
        <fullName evidence="4">Glycosyltransferase</fullName>
        <ecNumber evidence="4">2.4.1.-</ecNumber>
    </recommendedName>
</protein>
<sequence length="469" mass="52287">MEDPKKPEKAHVLVLPFTGQGHINPMLQFSKRLSSKGIKSTLITTIYISKSLKTTTIATHYGPPIQLRPISDGYDDDGYHQAESTAAYLDSLRTNGPVSLAQLIKKLSEEGDPVNAVIYDGFLPWALDVAKQFGLVGVVFFTQSCTVNSIYYHVQRGLIQLPLMGHGSTTVSVPGAPELQPWEAPSFVHNYGSYPFWFDVILGQFSNIDQVDWVLCNIFYDMEKEEFSYIIVLFGHGFRPTVPSYYLDKRLEHDKDYGLQLLNPNTTLCNNWLDSKPKDSVIYVSFGSAAELTEEQFKELAQGLKNSQHNFLWVVRESEQAKLPNGFIPETSGPGLVVGWASQLEVLANEATGCFVTHCGFNSVLEALSLGVPVVGVPQWTDQGTNGKFVEDVWGIGVRVKVDDDGIVRKKELQECIKEVMEGEKSEEIKRSLSKWKKLAKEAVDEGGSSDKNIDEFVAYLAEMQNVRS</sequence>
<dbReference type="PANTHER" id="PTHR11926:SF1553">
    <property type="entry name" value="GLYCOSYLTRANSFERASE"/>
    <property type="match status" value="1"/>
</dbReference>
<keyword evidence="5" id="KW-1185">Reference proteome</keyword>
<evidence type="ECO:0000256" key="3">
    <source>
        <dbReference type="RuleBase" id="RU003718"/>
    </source>
</evidence>
<dbReference type="GeneID" id="110782688"/>
<name>A0ABM3QNI4_SPIOL</name>
<dbReference type="Pfam" id="PF00201">
    <property type="entry name" value="UDPGT"/>
    <property type="match status" value="1"/>
</dbReference>
<accession>A0ABM3QNI4</accession>
<comment type="similarity">
    <text evidence="1 3">Belongs to the UDP-glycosyltransferase family.</text>
</comment>
<evidence type="ECO:0000256" key="4">
    <source>
        <dbReference type="RuleBase" id="RU362057"/>
    </source>
</evidence>
<evidence type="ECO:0000313" key="6">
    <source>
        <dbReference type="RefSeq" id="XP_056684908.1"/>
    </source>
</evidence>
<dbReference type="PANTHER" id="PTHR11926">
    <property type="entry name" value="GLUCOSYL/GLUCURONOSYL TRANSFERASES"/>
    <property type="match status" value="1"/>
</dbReference>
<proteinExistence type="inferred from homology"/>
<keyword evidence="2 3" id="KW-0808">Transferase</keyword>
<evidence type="ECO:0000256" key="2">
    <source>
        <dbReference type="ARBA" id="ARBA00022679"/>
    </source>
</evidence>
<dbReference type="SUPFAM" id="SSF53756">
    <property type="entry name" value="UDP-Glycosyltransferase/glycogen phosphorylase"/>
    <property type="match status" value="1"/>
</dbReference>
<dbReference type="RefSeq" id="XP_056684908.1">
    <property type="nucleotide sequence ID" value="XM_056828930.1"/>
</dbReference>
<reference evidence="5" key="1">
    <citation type="journal article" date="2021" name="Nat. Commun.">
        <title>Genomic analyses provide insights into spinach domestication and the genetic basis of agronomic traits.</title>
        <authorList>
            <person name="Cai X."/>
            <person name="Sun X."/>
            <person name="Xu C."/>
            <person name="Sun H."/>
            <person name="Wang X."/>
            <person name="Ge C."/>
            <person name="Zhang Z."/>
            <person name="Wang Q."/>
            <person name="Fei Z."/>
            <person name="Jiao C."/>
            <person name="Wang Q."/>
        </authorList>
    </citation>
    <scope>NUCLEOTIDE SEQUENCE [LARGE SCALE GENOMIC DNA]</scope>
    <source>
        <strain evidence="5">cv. Varoflay</strain>
    </source>
</reference>
<dbReference type="CDD" id="cd03784">
    <property type="entry name" value="GT1_Gtf-like"/>
    <property type="match status" value="1"/>
</dbReference>
<dbReference type="InterPro" id="IPR002213">
    <property type="entry name" value="UDP_glucos_trans"/>
</dbReference>
<dbReference type="Gene3D" id="3.40.50.2000">
    <property type="entry name" value="Glycogen Phosphorylase B"/>
    <property type="match status" value="2"/>
</dbReference>
<dbReference type="PROSITE" id="PS00375">
    <property type="entry name" value="UDPGT"/>
    <property type="match status" value="1"/>
</dbReference>
<evidence type="ECO:0000313" key="5">
    <source>
        <dbReference type="Proteomes" id="UP000813463"/>
    </source>
</evidence>
<dbReference type="InterPro" id="IPR035595">
    <property type="entry name" value="UDP_glycos_trans_CS"/>
</dbReference>
<gene>
    <name evidence="6" type="primary">LOC110782688</name>
</gene>
<keyword evidence="3" id="KW-0328">Glycosyltransferase</keyword>
<organism evidence="5 6">
    <name type="scientific">Spinacia oleracea</name>
    <name type="common">Spinach</name>
    <dbReference type="NCBI Taxonomy" id="3562"/>
    <lineage>
        <taxon>Eukaryota</taxon>
        <taxon>Viridiplantae</taxon>
        <taxon>Streptophyta</taxon>
        <taxon>Embryophyta</taxon>
        <taxon>Tracheophyta</taxon>
        <taxon>Spermatophyta</taxon>
        <taxon>Magnoliopsida</taxon>
        <taxon>eudicotyledons</taxon>
        <taxon>Gunneridae</taxon>
        <taxon>Pentapetalae</taxon>
        <taxon>Caryophyllales</taxon>
        <taxon>Chenopodiaceae</taxon>
        <taxon>Chenopodioideae</taxon>
        <taxon>Anserineae</taxon>
        <taxon>Spinacia</taxon>
    </lineage>
</organism>
<dbReference type="EC" id="2.4.1.-" evidence="4"/>
<reference evidence="6" key="2">
    <citation type="submission" date="2025-08" db="UniProtKB">
        <authorList>
            <consortium name="RefSeq"/>
        </authorList>
    </citation>
    <scope>IDENTIFICATION</scope>
    <source>
        <tissue evidence="6">Leaf</tissue>
    </source>
</reference>